<gene>
    <name evidence="1" type="ORF">GCM10018781_70040</name>
</gene>
<reference evidence="1" key="1">
    <citation type="journal article" date="2014" name="Int. J. Syst. Evol. Microbiol.">
        <title>Complete genome sequence of Corynebacterium casei LMG S-19264T (=DSM 44701T), isolated from a smear-ripened cheese.</title>
        <authorList>
            <consortium name="US DOE Joint Genome Institute (JGI-PGF)"/>
            <person name="Walter F."/>
            <person name="Albersmeier A."/>
            <person name="Kalinowski J."/>
            <person name="Ruckert C."/>
        </authorList>
    </citation>
    <scope>NUCLEOTIDE SEQUENCE</scope>
    <source>
        <strain evidence="1">JCM 4646</strain>
    </source>
</reference>
<organism evidence="1 2">
    <name type="scientific">Kitasatospora indigofera</name>
    <dbReference type="NCBI Taxonomy" id="67307"/>
    <lineage>
        <taxon>Bacteria</taxon>
        <taxon>Bacillati</taxon>
        <taxon>Actinomycetota</taxon>
        <taxon>Actinomycetes</taxon>
        <taxon>Kitasatosporales</taxon>
        <taxon>Streptomycetaceae</taxon>
        <taxon>Kitasatospora</taxon>
    </lineage>
</organism>
<proteinExistence type="predicted"/>
<protein>
    <submittedName>
        <fullName evidence="1">Uncharacterized protein</fullName>
    </submittedName>
</protein>
<name>A0A919L448_9ACTN</name>
<keyword evidence="2" id="KW-1185">Reference proteome</keyword>
<sequence>MTARGIDTAWARARRAAQRASARKVEEDLVQARASGDRTREARALKATIEQLKQEVALWVAEAE</sequence>
<dbReference type="Proteomes" id="UP000617734">
    <property type="component" value="Unassembled WGS sequence"/>
</dbReference>
<evidence type="ECO:0000313" key="1">
    <source>
        <dbReference type="EMBL" id="GHH83293.1"/>
    </source>
</evidence>
<dbReference type="EMBL" id="BNBO01000064">
    <property type="protein sequence ID" value="GHH83293.1"/>
    <property type="molecule type" value="Genomic_DNA"/>
</dbReference>
<dbReference type="AlphaFoldDB" id="A0A919L448"/>
<reference evidence="1" key="2">
    <citation type="submission" date="2020-09" db="EMBL/GenBank/DDBJ databases">
        <authorList>
            <person name="Sun Q."/>
            <person name="Ohkuma M."/>
        </authorList>
    </citation>
    <scope>NUCLEOTIDE SEQUENCE</scope>
    <source>
        <strain evidence="1">JCM 4646</strain>
    </source>
</reference>
<accession>A0A919L448</accession>
<evidence type="ECO:0000313" key="2">
    <source>
        <dbReference type="Proteomes" id="UP000617734"/>
    </source>
</evidence>
<comment type="caution">
    <text evidence="1">The sequence shown here is derived from an EMBL/GenBank/DDBJ whole genome shotgun (WGS) entry which is preliminary data.</text>
</comment>